<dbReference type="EMBL" id="NBTY01000066">
    <property type="protein sequence ID" value="OTP75964.1"/>
    <property type="molecule type" value="Genomic_DNA"/>
</dbReference>
<organism evidence="1 2">
    <name type="scientific">Caballeronia sordidicola</name>
    <name type="common">Burkholderia sordidicola</name>
    <dbReference type="NCBI Taxonomy" id="196367"/>
    <lineage>
        <taxon>Bacteria</taxon>
        <taxon>Pseudomonadati</taxon>
        <taxon>Pseudomonadota</taxon>
        <taxon>Betaproteobacteria</taxon>
        <taxon>Burkholderiales</taxon>
        <taxon>Burkholderiaceae</taxon>
        <taxon>Caballeronia</taxon>
    </lineage>
</organism>
<name>A0A242MXV8_CABSO</name>
<evidence type="ECO:0000313" key="1">
    <source>
        <dbReference type="EMBL" id="OTP75964.1"/>
    </source>
</evidence>
<dbReference type="AlphaFoldDB" id="A0A242MXV8"/>
<dbReference type="Proteomes" id="UP000194546">
    <property type="component" value="Unassembled WGS sequence"/>
</dbReference>
<comment type="caution">
    <text evidence="1">The sequence shown here is derived from an EMBL/GenBank/DDBJ whole genome shotgun (WGS) entry which is preliminary data.</text>
</comment>
<evidence type="ECO:0000313" key="2">
    <source>
        <dbReference type="Proteomes" id="UP000194546"/>
    </source>
</evidence>
<accession>A0A242MXV8</accession>
<protein>
    <submittedName>
        <fullName evidence="1">Uncharacterized protein</fullName>
    </submittedName>
</protein>
<gene>
    <name evidence="1" type="ORF">PAMC26510_12540</name>
</gene>
<proteinExistence type="predicted"/>
<reference evidence="1 2" key="1">
    <citation type="submission" date="2017-03" db="EMBL/GenBank/DDBJ databases">
        <title>Genome analysis of strain PAMC 26510.</title>
        <authorList>
            <person name="Oh H.-M."/>
            <person name="Yang J.-A."/>
        </authorList>
    </citation>
    <scope>NUCLEOTIDE SEQUENCE [LARGE SCALE GENOMIC DNA]</scope>
    <source>
        <strain evidence="1 2">PAMC 26510</strain>
    </source>
</reference>
<sequence length="40" mass="4157">MESIFESETGSLATWPAAHCAFSIAQAGTPAIDGDILISF</sequence>